<comment type="caution">
    <text evidence="1">The sequence shown here is derived from an EMBL/GenBank/DDBJ whole genome shotgun (WGS) entry which is preliminary data.</text>
</comment>
<dbReference type="Proteomes" id="UP000475037">
    <property type="component" value="Unassembled WGS sequence"/>
</dbReference>
<keyword evidence="2" id="KW-1185">Reference proteome</keyword>
<dbReference type="EMBL" id="VOAJ01000548">
    <property type="protein sequence ID" value="KAF0886789.1"/>
    <property type="molecule type" value="Genomic_DNA"/>
</dbReference>
<feature type="non-terminal residue" evidence="1">
    <location>
        <position position="1"/>
    </location>
</feature>
<proteinExistence type="predicted"/>
<protein>
    <submittedName>
        <fullName evidence="1">LIN1 transcriptase</fullName>
    </submittedName>
</protein>
<organism evidence="1 2">
    <name type="scientific">Crocuta crocuta</name>
    <name type="common">Spotted hyena</name>
    <dbReference type="NCBI Taxonomy" id="9678"/>
    <lineage>
        <taxon>Eukaryota</taxon>
        <taxon>Metazoa</taxon>
        <taxon>Chordata</taxon>
        <taxon>Craniata</taxon>
        <taxon>Vertebrata</taxon>
        <taxon>Euteleostomi</taxon>
        <taxon>Mammalia</taxon>
        <taxon>Eutheria</taxon>
        <taxon>Laurasiatheria</taxon>
        <taxon>Carnivora</taxon>
        <taxon>Feliformia</taxon>
        <taxon>Hyaenidae</taxon>
        <taxon>Crocuta</taxon>
    </lineage>
</organism>
<name>A0A6G1BFM2_CROCR</name>
<reference evidence="1 2" key="1">
    <citation type="submission" date="2019-11" db="EMBL/GenBank/DDBJ databases">
        <authorList>
            <person name="Yang C."/>
            <person name="Li F."/>
        </authorList>
    </citation>
    <scope>NUCLEOTIDE SEQUENCE [LARGE SCALE GENOMIC DNA]</scope>
    <source>
        <strain evidence="1">KB4526</strain>
        <tissue evidence="1">Muscle</tissue>
    </source>
</reference>
<evidence type="ECO:0000313" key="2">
    <source>
        <dbReference type="Proteomes" id="UP000475037"/>
    </source>
</evidence>
<accession>A0A6G1BFM2</accession>
<evidence type="ECO:0000313" key="1">
    <source>
        <dbReference type="EMBL" id="KAF0886789.1"/>
    </source>
</evidence>
<dbReference type="AlphaFoldDB" id="A0A6G1BFM2"/>
<feature type="non-terminal residue" evidence="1">
    <location>
        <position position="107"/>
    </location>
</feature>
<sequence>KENPEMDPQTNGQLIFDETGKTIRWNKESLQQMCWQNMIATCRKMKLDYFLIPYAKINLKWIKYLSVRHETIKILKENTGSTLFDISLSNFFLDIFRGKGNKNKNKL</sequence>
<gene>
    <name evidence="1" type="primary">Lin1_4</name>
    <name evidence="1" type="ORF">FOF47_R06486</name>
</gene>